<protein>
    <recommendedName>
        <fullName evidence="4">Secreted protein</fullName>
    </recommendedName>
</protein>
<feature type="compositionally biased region" description="Basic and acidic residues" evidence="1">
    <location>
        <begin position="28"/>
        <end position="39"/>
    </location>
</feature>
<dbReference type="Proteomes" id="UP001457282">
    <property type="component" value="Unassembled WGS sequence"/>
</dbReference>
<comment type="caution">
    <text evidence="2">The sequence shown here is derived from an EMBL/GenBank/DDBJ whole genome shotgun (WGS) entry which is preliminary data.</text>
</comment>
<accession>A0AAW1WXC0</accession>
<sequence length="124" mass="13539">MPTARAALLVAAPAAAKSPSPLLLPCDADTRMLNPDHRGLLPRRRRRRRIRYTSTSMITAVPRTDLDNHYEHSSTSATAISSPCSVQGHASIGLTQRPRVSSVPAPHQLATLSLSWRPPVLCER</sequence>
<evidence type="ECO:0008006" key="4">
    <source>
        <dbReference type="Google" id="ProtNLM"/>
    </source>
</evidence>
<evidence type="ECO:0000313" key="2">
    <source>
        <dbReference type="EMBL" id="KAK9928759.1"/>
    </source>
</evidence>
<name>A0AAW1WXC0_RUBAR</name>
<dbReference type="EMBL" id="JBEDUW010000005">
    <property type="protein sequence ID" value="KAK9928759.1"/>
    <property type="molecule type" value="Genomic_DNA"/>
</dbReference>
<feature type="region of interest" description="Disordered" evidence="1">
    <location>
        <begin position="24"/>
        <end position="48"/>
    </location>
</feature>
<reference evidence="2 3" key="1">
    <citation type="journal article" date="2023" name="G3 (Bethesda)">
        <title>A chromosome-length genome assembly and annotation of blackberry (Rubus argutus, cv. 'Hillquist').</title>
        <authorList>
            <person name="Bruna T."/>
            <person name="Aryal R."/>
            <person name="Dudchenko O."/>
            <person name="Sargent D.J."/>
            <person name="Mead D."/>
            <person name="Buti M."/>
            <person name="Cavallini A."/>
            <person name="Hytonen T."/>
            <person name="Andres J."/>
            <person name="Pham M."/>
            <person name="Weisz D."/>
            <person name="Mascagni F."/>
            <person name="Usai G."/>
            <person name="Natali L."/>
            <person name="Bassil N."/>
            <person name="Fernandez G.E."/>
            <person name="Lomsadze A."/>
            <person name="Armour M."/>
            <person name="Olukolu B."/>
            <person name="Poorten T."/>
            <person name="Britton C."/>
            <person name="Davik J."/>
            <person name="Ashrafi H."/>
            <person name="Aiden E.L."/>
            <person name="Borodovsky M."/>
            <person name="Worthington M."/>
        </authorList>
    </citation>
    <scope>NUCLEOTIDE SEQUENCE [LARGE SCALE GENOMIC DNA]</scope>
    <source>
        <strain evidence="2">PI 553951</strain>
    </source>
</reference>
<evidence type="ECO:0000256" key="1">
    <source>
        <dbReference type="SAM" id="MobiDB-lite"/>
    </source>
</evidence>
<gene>
    <name evidence="2" type="ORF">M0R45_025879</name>
</gene>
<evidence type="ECO:0000313" key="3">
    <source>
        <dbReference type="Proteomes" id="UP001457282"/>
    </source>
</evidence>
<dbReference type="AlphaFoldDB" id="A0AAW1WXC0"/>
<proteinExistence type="predicted"/>
<keyword evidence="3" id="KW-1185">Reference proteome</keyword>
<organism evidence="2 3">
    <name type="scientific">Rubus argutus</name>
    <name type="common">Southern blackberry</name>
    <dbReference type="NCBI Taxonomy" id="59490"/>
    <lineage>
        <taxon>Eukaryota</taxon>
        <taxon>Viridiplantae</taxon>
        <taxon>Streptophyta</taxon>
        <taxon>Embryophyta</taxon>
        <taxon>Tracheophyta</taxon>
        <taxon>Spermatophyta</taxon>
        <taxon>Magnoliopsida</taxon>
        <taxon>eudicotyledons</taxon>
        <taxon>Gunneridae</taxon>
        <taxon>Pentapetalae</taxon>
        <taxon>rosids</taxon>
        <taxon>fabids</taxon>
        <taxon>Rosales</taxon>
        <taxon>Rosaceae</taxon>
        <taxon>Rosoideae</taxon>
        <taxon>Rosoideae incertae sedis</taxon>
        <taxon>Rubus</taxon>
    </lineage>
</organism>